<feature type="region of interest" description="Disordered" evidence="1">
    <location>
        <begin position="1"/>
        <end position="113"/>
    </location>
</feature>
<feature type="region of interest" description="Disordered" evidence="1">
    <location>
        <begin position="522"/>
        <end position="570"/>
    </location>
</feature>
<feature type="compositionally biased region" description="Polar residues" evidence="1">
    <location>
        <begin position="1053"/>
        <end position="1066"/>
    </location>
</feature>
<feature type="compositionally biased region" description="Low complexity" evidence="1">
    <location>
        <begin position="31"/>
        <end position="51"/>
    </location>
</feature>
<name>A0A0G4G6H4_9ALVE</name>
<dbReference type="VEuPathDB" id="CryptoDB:Cvel_20511"/>
<feature type="compositionally biased region" description="Basic and acidic residues" evidence="1">
    <location>
        <begin position="1260"/>
        <end position="1276"/>
    </location>
</feature>
<evidence type="ECO:0000256" key="1">
    <source>
        <dbReference type="SAM" id="MobiDB-lite"/>
    </source>
</evidence>
<evidence type="ECO:0000313" key="2">
    <source>
        <dbReference type="EMBL" id="CEM24200.1"/>
    </source>
</evidence>
<organism evidence="2">
    <name type="scientific">Chromera velia CCMP2878</name>
    <dbReference type="NCBI Taxonomy" id="1169474"/>
    <lineage>
        <taxon>Eukaryota</taxon>
        <taxon>Sar</taxon>
        <taxon>Alveolata</taxon>
        <taxon>Colpodellida</taxon>
        <taxon>Chromeraceae</taxon>
        <taxon>Chromera</taxon>
    </lineage>
</organism>
<feature type="compositionally biased region" description="Basic and acidic residues" evidence="1">
    <location>
        <begin position="682"/>
        <end position="691"/>
    </location>
</feature>
<gene>
    <name evidence="2" type="ORF">Cvel_20511</name>
</gene>
<feature type="compositionally biased region" description="Polar residues" evidence="1">
    <location>
        <begin position="941"/>
        <end position="950"/>
    </location>
</feature>
<accession>A0A0G4G6H4</accession>
<protein>
    <submittedName>
        <fullName evidence="2">Uncharacterized protein</fullName>
    </submittedName>
</protein>
<feature type="compositionally biased region" description="Basic residues" evidence="1">
    <location>
        <begin position="525"/>
        <end position="536"/>
    </location>
</feature>
<reference evidence="2" key="1">
    <citation type="submission" date="2014-11" db="EMBL/GenBank/DDBJ databases">
        <authorList>
            <person name="Otto D Thomas"/>
            <person name="Naeem Raeece"/>
        </authorList>
    </citation>
    <scope>NUCLEOTIDE SEQUENCE</scope>
</reference>
<feature type="region of interest" description="Disordered" evidence="1">
    <location>
        <begin position="459"/>
        <end position="488"/>
    </location>
</feature>
<feature type="region of interest" description="Disordered" evidence="1">
    <location>
        <begin position="847"/>
        <end position="1192"/>
    </location>
</feature>
<feature type="compositionally biased region" description="Polar residues" evidence="1">
    <location>
        <begin position="1003"/>
        <end position="1017"/>
    </location>
</feature>
<feature type="compositionally biased region" description="Acidic residues" evidence="1">
    <location>
        <begin position="60"/>
        <end position="71"/>
    </location>
</feature>
<feature type="region of interest" description="Disordered" evidence="1">
    <location>
        <begin position="1218"/>
        <end position="1285"/>
    </location>
</feature>
<feature type="region of interest" description="Disordered" evidence="1">
    <location>
        <begin position="671"/>
        <end position="693"/>
    </location>
</feature>
<feature type="compositionally biased region" description="Polar residues" evidence="1">
    <location>
        <begin position="893"/>
        <end position="902"/>
    </location>
</feature>
<sequence>MPPPPAAGDGGAASACVSAAQTELLTTPGESLRPPSVFSSSTSSSRLQQPLCHDGGERGLEEEEEDAEENDPFSPANKLCGDLLMEEGEGGRSLPFRLPATRSSLSRGHGMPSMDIDTTKTAATAAGLQQKTYSLPVKTESLPGHLSRSLDGGTSPLPVNWCPLRGCWFVCLGKPADLWDLLIRLPSPSPSPVVASAAGHMQEMSAEYEMREGEGVFSPGNCTVYRDRDDGFHRYREFGKGLEGGEEAVKALEDAVAFAQCVTFVRGDKRPASNPFCRMLMAEKEEEKRIAEIATELQPRKAIIAGGEVGWHRKRLCFTAVASVFSDGHDSRRRVFYPADDAQMSQCLQQCRLWLYLQEETGRFVSHALDEWHSCWPETTLSFQPATREWTVRVPVGATAEITRRFYPEGPGTLGVCRGLERARAVMAEFGLVSPKSLPSRADRVLRLLAPVEGAQAKHAQAQGQKGGNFLLQYPRGGGQGGTATAPHPAAAAASGAVMSPAAAMADSAVDLLDCAVGRAMGGERKKKKKKKGKKKQPGDSRPVAGGIAQTDRGASCDKEDRGTEMEEKEARVWAVKEKALWERGDSSLMAAVEDSACLNDLLPPPVVAALHHPKVSTVGEEAAAKDREVQEEECGKENETADHGSLPLTAFELSASPCVEVTKIVASLSDAPPLVPPPQQKHKEKEEKTPAHRTVNRHALLPISDLHTATSVSDSVGRLWLHHPEDSDSVAASGIHTEGALSKGVSQSPCNAIASAGTEGVADASLDAQTAFIASCSMIDQIWKKKQQQQQHEESEEMREKKKGQVVTTESPWAHCTDISRSISRLPEVLKALWSSPVPSFSPTASVRLLSSSPSGAPLPSSLEVRAPAPSQRCLGGTGTCTRPLNSEGLKVQSSTPNQTHANKESPESSADSNALSLMRPLPMWPPDSTVTLKDRENEPSVSSATNEAPSLPPPSSCRPTLVLQNPPLFSESSSPPPILPPAPAFVLPPLTEDAEEEKGSSSKGCTNSAANSNKKSPIDSFPFPSPSCRQLQQTRTVMRRCVKSPVPTPNPHTDNQGALRSDTSILKMMMHPTPPPQAEEDDAIKQKEPTFGSFPVPPATATRRCRKPPPIDSAIDCTGTEQTTPAAEGDDDGSSSADFSSFLRTHTSSVPVSAEREGAGRSVASSASLPPQTAPPGIPPQSRRVTPPCQNLPPCHKESHKHNAPDLMFPKTQQSEYLQMRDSKGNVRTESIDTHSRNAEPLSSPLHDSEIRSSCPDPSREQRQTRRIEEAADRDAEEAAALRDRDAVCPRTWEWNKSAVARVLRWAGRGGLMCDEELIGLVVPPPDASPMQPAEAHSSKRTSKTSLWSRAVWIGREGRRLSPSRVSEVRELEFLPILLTNSEALDLGVVCTVQKGPILGGGEQGGFELKGGGVSASSEGARRHRHVWRARGRLIFRGELSRFTESAESLPALPPPQAVSESLSPSPSEGARWIWREVTLDSCNREDAIRRVVQRMAETSSRLLAGVCLPVSCCSSRTSLLGGFEKKGGERTG</sequence>
<feature type="compositionally biased region" description="Pro residues" evidence="1">
    <location>
        <begin position="976"/>
        <end position="985"/>
    </location>
</feature>
<feature type="compositionally biased region" description="Low complexity" evidence="1">
    <location>
        <begin position="850"/>
        <end position="864"/>
    </location>
</feature>
<feature type="compositionally biased region" description="Basic and acidic residues" evidence="1">
    <location>
        <begin position="555"/>
        <end position="570"/>
    </location>
</feature>
<proteinExistence type="predicted"/>
<feature type="region of interest" description="Disordered" evidence="1">
    <location>
        <begin position="1449"/>
        <end position="1470"/>
    </location>
</feature>
<dbReference type="EMBL" id="CDMZ01000933">
    <property type="protein sequence ID" value="CEM24200.1"/>
    <property type="molecule type" value="Genomic_DNA"/>
</dbReference>
<feature type="region of interest" description="Disordered" evidence="1">
    <location>
        <begin position="788"/>
        <end position="810"/>
    </location>
</feature>
<feature type="compositionally biased region" description="Basic and acidic residues" evidence="1">
    <location>
        <begin position="1221"/>
        <end position="1240"/>
    </location>
</feature>